<name>A0ABQ4CL42_9ACTN</name>
<dbReference type="EMBL" id="BONE01000008">
    <property type="protein sequence ID" value="GIF72032.1"/>
    <property type="molecule type" value="Genomic_DNA"/>
</dbReference>
<gene>
    <name evidence="2" type="ORF">Asi02nite_15500</name>
</gene>
<dbReference type="RefSeq" id="WP_203711486.1">
    <property type="nucleotide sequence ID" value="NZ_BONE01000008.1"/>
</dbReference>
<evidence type="ECO:0000313" key="2">
    <source>
        <dbReference type="EMBL" id="GIF72032.1"/>
    </source>
</evidence>
<evidence type="ECO:0000313" key="3">
    <source>
        <dbReference type="Proteomes" id="UP000604117"/>
    </source>
</evidence>
<feature type="transmembrane region" description="Helical" evidence="1">
    <location>
        <begin position="175"/>
        <end position="192"/>
    </location>
</feature>
<keyword evidence="1" id="KW-0472">Membrane</keyword>
<dbReference type="Proteomes" id="UP000604117">
    <property type="component" value="Unassembled WGS sequence"/>
</dbReference>
<keyword evidence="1" id="KW-0812">Transmembrane</keyword>
<feature type="transmembrane region" description="Helical" evidence="1">
    <location>
        <begin position="53"/>
        <end position="72"/>
    </location>
</feature>
<proteinExistence type="predicted"/>
<feature type="transmembrane region" description="Helical" evidence="1">
    <location>
        <begin position="241"/>
        <end position="258"/>
    </location>
</feature>
<accession>A0ABQ4CL42</accession>
<keyword evidence="1" id="KW-1133">Transmembrane helix</keyword>
<comment type="caution">
    <text evidence="2">The sequence shown here is derived from an EMBL/GenBank/DDBJ whole genome shotgun (WGS) entry which is preliminary data.</text>
</comment>
<feature type="transmembrane region" description="Helical" evidence="1">
    <location>
        <begin position="212"/>
        <end position="234"/>
    </location>
</feature>
<keyword evidence="3" id="KW-1185">Reference proteome</keyword>
<feature type="transmembrane region" description="Helical" evidence="1">
    <location>
        <begin position="105"/>
        <end position="125"/>
    </location>
</feature>
<evidence type="ECO:0000256" key="1">
    <source>
        <dbReference type="SAM" id="Phobius"/>
    </source>
</evidence>
<reference evidence="2 3" key="1">
    <citation type="submission" date="2021-01" db="EMBL/GenBank/DDBJ databases">
        <title>Whole genome shotgun sequence of Asanoa siamensis NBRC 107932.</title>
        <authorList>
            <person name="Komaki H."/>
            <person name="Tamura T."/>
        </authorList>
    </citation>
    <scope>NUCLEOTIDE SEQUENCE [LARGE SCALE GENOMIC DNA]</scope>
    <source>
        <strain evidence="2 3">NBRC 107932</strain>
    </source>
</reference>
<organism evidence="2 3">
    <name type="scientific">Asanoa siamensis</name>
    <dbReference type="NCBI Taxonomy" id="926357"/>
    <lineage>
        <taxon>Bacteria</taxon>
        <taxon>Bacillati</taxon>
        <taxon>Actinomycetota</taxon>
        <taxon>Actinomycetes</taxon>
        <taxon>Micromonosporales</taxon>
        <taxon>Micromonosporaceae</taxon>
        <taxon>Asanoa</taxon>
    </lineage>
</organism>
<protein>
    <submittedName>
        <fullName evidence="2">Uncharacterized protein</fullName>
    </submittedName>
</protein>
<feature type="transmembrane region" description="Helical" evidence="1">
    <location>
        <begin position="137"/>
        <end position="163"/>
    </location>
</feature>
<feature type="transmembrane region" description="Helical" evidence="1">
    <location>
        <begin position="28"/>
        <end position="46"/>
    </location>
</feature>
<sequence length="321" mass="33657">MAIAPPTVAIPRWQRWSPAEERRPGSAVIRWLLRVLLALPFVGLALHAAHQGYVAPGPALAAGLVTGIVLGALGERLLAWQVPIRLVVPFVFVPALAFQGSQDPAAMVTLACLALAVEGFVHFAVAGRPEGAVRVGLALGVAALFDPMAIGYAAAFAIAAPYVAAERRRPGPPSWAVLLFPAVALFLGRIVLEWRLTGQVGLSLDSAGLGGAVGGALVAVAHTPLYAAVGVIYAFRRPRALIGYLVPALCVFATLLIGLPYSAVSAYLLLTLVALVAVPRAPSRRLGVFLGTVALLQWAQALTWPPTSPAFAEWLRVAWGF</sequence>